<name>A0A834C0F1_ORYME</name>
<evidence type="ECO:0000256" key="7">
    <source>
        <dbReference type="SAM" id="Phobius"/>
    </source>
</evidence>
<organism evidence="10 11">
    <name type="scientific">Oryzias melastigma</name>
    <name type="common">Marine medaka</name>
    <dbReference type="NCBI Taxonomy" id="30732"/>
    <lineage>
        <taxon>Eukaryota</taxon>
        <taxon>Metazoa</taxon>
        <taxon>Chordata</taxon>
        <taxon>Craniata</taxon>
        <taxon>Vertebrata</taxon>
        <taxon>Euteleostomi</taxon>
        <taxon>Actinopterygii</taxon>
        <taxon>Neopterygii</taxon>
        <taxon>Teleostei</taxon>
        <taxon>Neoteleostei</taxon>
        <taxon>Acanthomorphata</taxon>
        <taxon>Ovalentaria</taxon>
        <taxon>Atherinomorphae</taxon>
        <taxon>Beloniformes</taxon>
        <taxon>Adrianichthyidae</taxon>
        <taxon>Oryziinae</taxon>
        <taxon>Oryzias</taxon>
    </lineage>
</organism>
<protein>
    <submittedName>
        <fullName evidence="10">Myelin-oligodendrocyte glycoprotein</fullName>
    </submittedName>
</protein>
<dbReference type="GO" id="GO:0005102">
    <property type="term" value="F:signaling receptor binding"/>
    <property type="evidence" value="ECO:0007669"/>
    <property type="project" value="TreeGrafter"/>
</dbReference>
<dbReference type="InterPro" id="IPR013106">
    <property type="entry name" value="Ig_V-set"/>
</dbReference>
<dbReference type="Gene3D" id="2.60.40.10">
    <property type="entry name" value="Immunoglobulins"/>
    <property type="match status" value="1"/>
</dbReference>
<evidence type="ECO:0000313" key="10">
    <source>
        <dbReference type="EMBL" id="KAF6720754.1"/>
    </source>
</evidence>
<dbReference type="SMART" id="SM00406">
    <property type="entry name" value="IGv"/>
    <property type="match status" value="1"/>
</dbReference>
<reference evidence="10" key="1">
    <citation type="journal article" name="BMC Genomics">
        <title>Long-read sequencing and de novo genome assembly of marine medaka (Oryzias melastigma).</title>
        <authorList>
            <person name="Liang P."/>
            <person name="Saqib H.S.A."/>
            <person name="Ni X."/>
            <person name="Shen Y."/>
        </authorList>
    </citation>
    <scope>NUCLEOTIDE SEQUENCE</scope>
    <source>
        <strain evidence="10">Bigg-433</strain>
    </source>
</reference>
<dbReference type="InterPro" id="IPR050504">
    <property type="entry name" value="IgSF_BTN/MOG"/>
</dbReference>
<evidence type="ECO:0000256" key="2">
    <source>
        <dbReference type="ARBA" id="ARBA00022729"/>
    </source>
</evidence>
<dbReference type="GO" id="GO:0050863">
    <property type="term" value="P:regulation of T cell activation"/>
    <property type="evidence" value="ECO:0007669"/>
    <property type="project" value="UniProtKB-ARBA"/>
</dbReference>
<evidence type="ECO:0000256" key="6">
    <source>
        <dbReference type="ARBA" id="ARBA00023319"/>
    </source>
</evidence>
<accession>A0A834C0F1</accession>
<dbReference type="SMART" id="SM00409">
    <property type="entry name" value="IG"/>
    <property type="match status" value="1"/>
</dbReference>
<sequence>MEFSSMLWIIFIPLVEPSGAFQFDCSPSTVQTEPGAFKLNCSPLTVQKEPGQDMVLSCAVEPSLNIRADSLECKRDNDIVHVYRSRWDDPSSQHQKFKNRTVLDRQNLEDGSFSLTLKNVTKEDEGNYTCCFPMRGIVSSAISLTVVSQTNKETNKDPGSGLSSGLIALITVITVIGLGVGVGLLILAWKNRAALSRSSCILRRNPAVL</sequence>
<comment type="caution">
    <text evidence="10">The sequence shown here is derived from an EMBL/GenBank/DDBJ whole genome shotgun (WGS) entry which is preliminary data.</text>
</comment>
<dbReference type="PANTHER" id="PTHR24100:SF151">
    <property type="entry name" value="ICOS LIGAND"/>
    <property type="match status" value="1"/>
</dbReference>
<evidence type="ECO:0000259" key="9">
    <source>
        <dbReference type="PROSITE" id="PS50835"/>
    </source>
</evidence>
<proteinExistence type="predicted"/>
<evidence type="ECO:0000313" key="11">
    <source>
        <dbReference type="Proteomes" id="UP000646548"/>
    </source>
</evidence>
<feature type="signal peptide" evidence="8">
    <location>
        <begin position="1"/>
        <end position="20"/>
    </location>
</feature>
<dbReference type="GO" id="GO:0050852">
    <property type="term" value="P:T cell receptor signaling pathway"/>
    <property type="evidence" value="ECO:0007669"/>
    <property type="project" value="TreeGrafter"/>
</dbReference>
<dbReference type="Proteomes" id="UP000646548">
    <property type="component" value="Unassembled WGS sequence"/>
</dbReference>
<dbReference type="InterPro" id="IPR013783">
    <property type="entry name" value="Ig-like_fold"/>
</dbReference>
<dbReference type="GO" id="GO:0009897">
    <property type="term" value="C:external side of plasma membrane"/>
    <property type="evidence" value="ECO:0007669"/>
    <property type="project" value="TreeGrafter"/>
</dbReference>
<feature type="transmembrane region" description="Helical" evidence="7">
    <location>
        <begin position="166"/>
        <end position="189"/>
    </location>
</feature>
<keyword evidence="7" id="KW-1133">Transmembrane helix</keyword>
<dbReference type="GO" id="GO:0001817">
    <property type="term" value="P:regulation of cytokine production"/>
    <property type="evidence" value="ECO:0007669"/>
    <property type="project" value="TreeGrafter"/>
</dbReference>
<evidence type="ECO:0000256" key="3">
    <source>
        <dbReference type="ARBA" id="ARBA00023136"/>
    </source>
</evidence>
<dbReference type="SUPFAM" id="SSF48726">
    <property type="entry name" value="Immunoglobulin"/>
    <property type="match status" value="1"/>
</dbReference>
<keyword evidence="6" id="KW-0393">Immunoglobulin domain</keyword>
<dbReference type="GO" id="GO:1903037">
    <property type="term" value="P:regulation of leukocyte cell-cell adhesion"/>
    <property type="evidence" value="ECO:0007669"/>
    <property type="project" value="UniProtKB-ARBA"/>
</dbReference>
<evidence type="ECO:0000256" key="1">
    <source>
        <dbReference type="ARBA" id="ARBA00004370"/>
    </source>
</evidence>
<dbReference type="PANTHER" id="PTHR24100">
    <property type="entry name" value="BUTYROPHILIN"/>
    <property type="match status" value="1"/>
</dbReference>
<dbReference type="Pfam" id="PF07686">
    <property type="entry name" value="V-set"/>
    <property type="match status" value="1"/>
</dbReference>
<dbReference type="InterPro" id="IPR007110">
    <property type="entry name" value="Ig-like_dom"/>
</dbReference>
<dbReference type="InterPro" id="IPR036179">
    <property type="entry name" value="Ig-like_dom_sf"/>
</dbReference>
<dbReference type="EMBL" id="WKFB01000514">
    <property type="protein sequence ID" value="KAF6720754.1"/>
    <property type="molecule type" value="Genomic_DNA"/>
</dbReference>
<keyword evidence="5" id="KW-0325">Glycoprotein</keyword>
<feature type="domain" description="Ig-like" evidence="9">
    <location>
        <begin position="27"/>
        <end position="130"/>
    </location>
</feature>
<dbReference type="PROSITE" id="PS50835">
    <property type="entry name" value="IG_LIKE"/>
    <property type="match status" value="1"/>
</dbReference>
<dbReference type="FunFam" id="2.60.40.10:FF:000142">
    <property type="entry name" value="V-set domain-containing T-cell activation inhibitor 1"/>
    <property type="match status" value="1"/>
</dbReference>
<keyword evidence="4" id="KW-1015">Disulfide bond</keyword>
<keyword evidence="7" id="KW-0812">Transmembrane</keyword>
<keyword evidence="3 7" id="KW-0472">Membrane</keyword>
<gene>
    <name evidence="10" type="ORF">FQA47_022066</name>
</gene>
<keyword evidence="2 8" id="KW-0732">Signal</keyword>
<dbReference type="InterPro" id="IPR003599">
    <property type="entry name" value="Ig_sub"/>
</dbReference>
<comment type="subcellular location">
    <subcellularLocation>
        <location evidence="1">Membrane</location>
    </subcellularLocation>
</comment>
<evidence type="ECO:0000256" key="8">
    <source>
        <dbReference type="SAM" id="SignalP"/>
    </source>
</evidence>
<dbReference type="AlphaFoldDB" id="A0A834C0F1"/>
<feature type="chain" id="PRO_5032995873" evidence="8">
    <location>
        <begin position="21"/>
        <end position="209"/>
    </location>
</feature>
<evidence type="ECO:0000256" key="4">
    <source>
        <dbReference type="ARBA" id="ARBA00023157"/>
    </source>
</evidence>
<evidence type="ECO:0000256" key="5">
    <source>
        <dbReference type="ARBA" id="ARBA00023180"/>
    </source>
</evidence>